<dbReference type="PROSITE" id="PS00211">
    <property type="entry name" value="ABC_TRANSPORTER_1"/>
    <property type="match status" value="1"/>
</dbReference>
<dbReference type="InterPro" id="IPR003593">
    <property type="entry name" value="AAA+_ATPase"/>
</dbReference>
<dbReference type="PANTHER" id="PTHR42939">
    <property type="entry name" value="ABC TRANSPORTER ATP-BINDING PROTEIN ALBC-RELATED"/>
    <property type="match status" value="1"/>
</dbReference>
<dbReference type="PANTHER" id="PTHR42939:SF1">
    <property type="entry name" value="ABC TRANSPORTER ATP-BINDING PROTEIN ALBC-RELATED"/>
    <property type="match status" value="1"/>
</dbReference>
<dbReference type="PROSITE" id="PS50893">
    <property type="entry name" value="ABC_TRANSPORTER_2"/>
    <property type="match status" value="1"/>
</dbReference>
<dbReference type="GO" id="GO:0005524">
    <property type="term" value="F:ATP binding"/>
    <property type="evidence" value="ECO:0007669"/>
    <property type="project" value="UniProtKB-KW"/>
</dbReference>
<dbReference type="InterPro" id="IPR051782">
    <property type="entry name" value="ABC_Transporter_VariousFunc"/>
</dbReference>
<name>A0A133XW63_9ACTN</name>
<dbReference type="SUPFAM" id="SSF52540">
    <property type="entry name" value="P-loop containing nucleoside triphosphate hydrolases"/>
    <property type="match status" value="1"/>
</dbReference>
<protein>
    <submittedName>
        <fullName evidence="5">ABC transporter, ATP-binding protein</fullName>
    </submittedName>
</protein>
<dbReference type="STRING" id="1393034.HMPREF3192_00518"/>
<dbReference type="PATRIC" id="fig|1393034.3.peg.500"/>
<reference evidence="6" key="1">
    <citation type="submission" date="2016-01" db="EMBL/GenBank/DDBJ databases">
        <authorList>
            <person name="Mitreva M."/>
            <person name="Pepin K.H."/>
            <person name="Mihindukulasuriya K.A."/>
            <person name="Fulton R."/>
            <person name="Fronick C."/>
            <person name="O'Laughlin M."/>
            <person name="Miner T."/>
            <person name="Herter B."/>
            <person name="Rosa B.A."/>
            <person name="Cordes M."/>
            <person name="Tomlinson C."/>
            <person name="Wollam A."/>
            <person name="Palsikar V.B."/>
            <person name="Mardis E.R."/>
            <person name="Wilson R.K."/>
        </authorList>
    </citation>
    <scope>NUCLEOTIDE SEQUENCE [LARGE SCALE GENOMIC DNA]</scope>
    <source>
        <strain evidence="6">DNF00019</strain>
    </source>
</reference>
<dbReference type="Pfam" id="PF00005">
    <property type="entry name" value="ABC_tran"/>
    <property type="match status" value="1"/>
</dbReference>
<dbReference type="InterPro" id="IPR017871">
    <property type="entry name" value="ABC_transporter-like_CS"/>
</dbReference>
<evidence type="ECO:0000256" key="2">
    <source>
        <dbReference type="ARBA" id="ARBA00022741"/>
    </source>
</evidence>
<sequence>MHDILDIHDLQFSYETHPDAQPILDGLDLTVARGSFTALIGINGAGKSTLMNLILGNLKPARGSIKLFGDDQSRNNHYKDLAYVSQNSILAYKNFPTTLEEVVRIHLKHLKKQADVTELLDTVGLTEHFNKKLSQLSGGQLQRVGLLLALIKDAQLILLDEPTSGIDKAFSRELYRILKTLTQQGKTVLLITHHLSDALEFVDKVVQLADGRCKQVQPEAVRCDMGVC</sequence>
<dbReference type="SMART" id="SM00382">
    <property type="entry name" value="AAA"/>
    <property type="match status" value="1"/>
</dbReference>
<accession>A0A133XW63</accession>
<keyword evidence="6" id="KW-1185">Reference proteome</keyword>
<keyword evidence="2" id="KW-0547">Nucleotide-binding</keyword>
<dbReference type="OrthoDB" id="9804819at2"/>
<dbReference type="InterPro" id="IPR027417">
    <property type="entry name" value="P-loop_NTPase"/>
</dbReference>
<evidence type="ECO:0000256" key="1">
    <source>
        <dbReference type="ARBA" id="ARBA00022448"/>
    </source>
</evidence>
<dbReference type="AlphaFoldDB" id="A0A133XW63"/>
<dbReference type="InterPro" id="IPR003439">
    <property type="entry name" value="ABC_transporter-like_ATP-bd"/>
</dbReference>
<organism evidence="5 6">
    <name type="scientific">Atopobium deltae</name>
    <dbReference type="NCBI Taxonomy" id="1393034"/>
    <lineage>
        <taxon>Bacteria</taxon>
        <taxon>Bacillati</taxon>
        <taxon>Actinomycetota</taxon>
        <taxon>Coriobacteriia</taxon>
        <taxon>Coriobacteriales</taxon>
        <taxon>Atopobiaceae</taxon>
        <taxon>Atopobium</taxon>
    </lineage>
</organism>
<feature type="domain" description="ABC transporter" evidence="4">
    <location>
        <begin position="5"/>
        <end position="227"/>
    </location>
</feature>
<dbReference type="Gene3D" id="3.40.50.300">
    <property type="entry name" value="P-loop containing nucleotide triphosphate hydrolases"/>
    <property type="match status" value="1"/>
</dbReference>
<comment type="caution">
    <text evidence="5">The sequence shown here is derived from an EMBL/GenBank/DDBJ whole genome shotgun (WGS) entry which is preliminary data.</text>
</comment>
<dbReference type="GO" id="GO:0016887">
    <property type="term" value="F:ATP hydrolysis activity"/>
    <property type="evidence" value="ECO:0007669"/>
    <property type="project" value="InterPro"/>
</dbReference>
<evidence type="ECO:0000256" key="3">
    <source>
        <dbReference type="ARBA" id="ARBA00022840"/>
    </source>
</evidence>
<dbReference type="Proteomes" id="UP000070675">
    <property type="component" value="Unassembled WGS sequence"/>
</dbReference>
<evidence type="ECO:0000259" key="4">
    <source>
        <dbReference type="PROSITE" id="PS50893"/>
    </source>
</evidence>
<evidence type="ECO:0000313" key="5">
    <source>
        <dbReference type="EMBL" id="KXB35153.1"/>
    </source>
</evidence>
<keyword evidence="3 5" id="KW-0067">ATP-binding</keyword>
<keyword evidence="1" id="KW-0813">Transport</keyword>
<dbReference type="EMBL" id="LSCR01000006">
    <property type="protein sequence ID" value="KXB35153.1"/>
    <property type="molecule type" value="Genomic_DNA"/>
</dbReference>
<proteinExistence type="predicted"/>
<dbReference type="RefSeq" id="WP_066304967.1">
    <property type="nucleotide sequence ID" value="NZ_KQ959487.1"/>
</dbReference>
<evidence type="ECO:0000313" key="6">
    <source>
        <dbReference type="Proteomes" id="UP000070675"/>
    </source>
</evidence>
<gene>
    <name evidence="5" type="ORF">HMPREF3192_00518</name>
</gene>